<evidence type="ECO:0000313" key="2">
    <source>
        <dbReference type="EMBL" id="HIR06451.1"/>
    </source>
</evidence>
<comment type="caution">
    <text evidence="2">The sequence shown here is derived from an EMBL/GenBank/DDBJ whole genome shotgun (WGS) entry which is preliminary data.</text>
</comment>
<evidence type="ECO:0000259" key="1">
    <source>
        <dbReference type="Pfam" id="PF08486"/>
    </source>
</evidence>
<reference evidence="2" key="2">
    <citation type="journal article" date="2021" name="PeerJ">
        <title>Extensive microbial diversity within the chicken gut microbiome revealed by metagenomics and culture.</title>
        <authorList>
            <person name="Gilroy R."/>
            <person name="Ravi A."/>
            <person name="Getino M."/>
            <person name="Pursley I."/>
            <person name="Horton D.L."/>
            <person name="Alikhan N.F."/>
            <person name="Baker D."/>
            <person name="Gharbi K."/>
            <person name="Hall N."/>
            <person name="Watson M."/>
            <person name="Adriaenssens E.M."/>
            <person name="Foster-Nyarko E."/>
            <person name="Jarju S."/>
            <person name="Secka A."/>
            <person name="Antonio M."/>
            <person name="Oren A."/>
            <person name="Chaudhuri R.R."/>
            <person name="La Ragione R."/>
            <person name="Hildebrand F."/>
            <person name="Pallen M.J."/>
        </authorList>
    </citation>
    <scope>NUCLEOTIDE SEQUENCE</scope>
    <source>
        <strain evidence="2">CHK180-2868</strain>
    </source>
</reference>
<name>A0A9D1D5R9_9FIRM</name>
<accession>A0A9D1D5R9</accession>
<dbReference type="Proteomes" id="UP000824250">
    <property type="component" value="Unassembled WGS sequence"/>
</dbReference>
<evidence type="ECO:0000313" key="3">
    <source>
        <dbReference type="Proteomes" id="UP000824250"/>
    </source>
</evidence>
<dbReference type="InterPro" id="IPR013693">
    <property type="entry name" value="SpoIID/LytB_N"/>
</dbReference>
<dbReference type="AlphaFoldDB" id="A0A9D1D5R9"/>
<reference evidence="2" key="1">
    <citation type="submission" date="2020-10" db="EMBL/GenBank/DDBJ databases">
        <authorList>
            <person name="Gilroy R."/>
        </authorList>
    </citation>
    <scope>NUCLEOTIDE SEQUENCE</scope>
    <source>
        <strain evidence="2">CHK180-2868</strain>
    </source>
</reference>
<organism evidence="2 3">
    <name type="scientific">Candidatus Copromonas faecavium</name>
    <name type="common">nom. illeg.</name>
    <dbReference type="NCBI Taxonomy" id="2840740"/>
    <lineage>
        <taxon>Bacteria</taxon>
        <taxon>Bacillati</taxon>
        <taxon>Bacillota</taxon>
        <taxon>Clostridia</taxon>
        <taxon>Lachnospirales</taxon>
        <taxon>Lachnospiraceae</taxon>
        <taxon>Candidatus Copromonas (nom. illeg.)</taxon>
    </lineage>
</organism>
<dbReference type="NCBIfam" id="TIGR02669">
    <property type="entry name" value="SpoIID_LytB"/>
    <property type="match status" value="1"/>
</dbReference>
<feature type="domain" description="Sporulation stage II protein D amidase enhancer LytB N-terminal" evidence="1">
    <location>
        <begin position="46"/>
        <end position="139"/>
    </location>
</feature>
<proteinExistence type="predicted"/>
<dbReference type="InterPro" id="IPR013486">
    <property type="entry name" value="SpoIID/LytB"/>
</dbReference>
<gene>
    <name evidence="2" type="ORF">IAB28_10895</name>
</gene>
<sequence>MKRFLSALLLSAMLPYVVTLAWTGRLQSKDPAGFSGLWKEEGQTFSVSLEDCIPVMLAAWIPADYGEETLKAQAVLLRTWLGREFGKEKEVSRKELEEKISVLLNQEEPGELWETAGLSETYGRLKQASEATKGLALTWEGELIEPFFCRASAGMTRSRGEDYPYLKQTESPGDFLADGFYTVISMSPGQLADRINEIPGAVFADGSDFPERIQVVERDGAGYVRQIQMGEKTYTGEEVQEALELPSACYEFSEEGGSIRVTCKGMGHGYGFSQAGANELEKEGKTWEELLNYYFQNVEIVKMWE</sequence>
<dbReference type="GO" id="GO:0030435">
    <property type="term" value="P:sporulation resulting in formation of a cellular spore"/>
    <property type="evidence" value="ECO:0007669"/>
    <property type="project" value="InterPro"/>
</dbReference>
<dbReference type="EMBL" id="DVGC01000062">
    <property type="protein sequence ID" value="HIR06451.1"/>
    <property type="molecule type" value="Genomic_DNA"/>
</dbReference>
<dbReference type="Pfam" id="PF08486">
    <property type="entry name" value="SpoIID"/>
    <property type="match status" value="1"/>
</dbReference>
<protein>
    <submittedName>
        <fullName evidence="2">SpoIID/LytB domain-containing protein</fullName>
    </submittedName>
</protein>